<dbReference type="SUPFAM" id="SSF52540">
    <property type="entry name" value="P-loop containing nucleoside triphosphate hydrolases"/>
    <property type="match status" value="1"/>
</dbReference>
<dbReference type="InterPro" id="IPR036640">
    <property type="entry name" value="ABC1_TM_sf"/>
</dbReference>
<organism evidence="10 11">
    <name type="scientific">Granulosicoccus antarcticus IMCC3135</name>
    <dbReference type="NCBI Taxonomy" id="1192854"/>
    <lineage>
        <taxon>Bacteria</taxon>
        <taxon>Pseudomonadati</taxon>
        <taxon>Pseudomonadota</taxon>
        <taxon>Gammaproteobacteria</taxon>
        <taxon>Chromatiales</taxon>
        <taxon>Granulosicoccaceae</taxon>
        <taxon>Granulosicoccus</taxon>
    </lineage>
</organism>
<dbReference type="Pfam" id="PF00664">
    <property type="entry name" value="ABC_membrane"/>
    <property type="match status" value="1"/>
</dbReference>
<dbReference type="GO" id="GO:0042883">
    <property type="term" value="P:cysteine transport"/>
    <property type="evidence" value="ECO:0007669"/>
    <property type="project" value="InterPro"/>
</dbReference>
<dbReference type="InterPro" id="IPR011527">
    <property type="entry name" value="ABC1_TM_dom"/>
</dbReference>
<dbReference type="PROSITE" id="PS50893">
    <property type="entry name" value="ABC_TRANSPORTER_2"/>
    <property type="match status" value="1"/>
</dbReference>
<keyword evidence="4 10" id="KW-0067">ATP-binding</keyword>
<dbReference type="Gene3D" id="3.40.50.300">
    <property type="entry name" value="P-loop containing nucleotide triphosphate hydrolases"/>
    <property type="match status" value="1"/>
</dbReference>
<gene>
    <name evidence="10" type="primary">cydD</name>
    <name evidence="10" type="ORF">IMCC3135_25860</name>
</gene>
<sequence>MARTANPADGYLANLTTPVQAELQRASVYAVLANLLWIGQAAAAGSVIASLVNSADGVLNPWLAAFIFTIIGLTRSLLDYHGTSLCFQAADKVTQQARRALLAAEALRSPMDSKQPSSASVASLAAEKLAALHPYLMRYKSASTRVMIVPLVILVATLPLSWVVTVTLLIVGPLIPVFMALIGIAAGEASEKHMREVGTLNAGLLENLNALVDIRILDASSHTISRFRLAATDLHQRTMAVLRIAFLSSTVLELFAAIGVAMVAVYVGFVLLGEIRFGTWGNTLSIGEGVFLLMLAPEYFQPLRDLATAWHDKATAKAVAAELHELSQHQQQGILGQGGVAQSGQLGQSLLKTTQLSWQNPTGQLLHFPDIDIRAGQSIAIMGPSGSGKSTWLSMLAGLVEPANGQITAAGLPLNQENADAWRTHIGWMSQTPWFISGTLRDNFALAGNVDDTDALQRALQLASIGDLLDSLPQGIDTRLGETGSGVSGGEGRRLMLARMALANRPLILADEPTSDLDESTAAAVGDALVELVAAGAALIVATHDPRLTARMQTHFTLGDQA</sequence>
<dbReference type="GO" id="GO:0034040">
    <property type="term" value="F:ATPase-coupled lipid transmembrane transporter activity"/>
    <property type="evidence" value="ECO:0007669"/>
    <property type="project" value="TreeGrafter"/>
</dbReference>
<feature type="domain" description="ABC transporter" evidence="8">
    <location>
        <begin position="351"/>
        <end position="561"/>
    </location>
</feature>
<dbReference type="InterPro" id="IPR014216">
    <property type="entry name" value="ABC_transptr_CydD"/>
</dbReference>
<dbReference type="OrthoDB" id="6336411at2"/>
<dbReference type="Pfam" id="PF00005">
    <property type="entry name" value="ABC_tran"/>
    <property type="match status" value="1"/>
</dbReference>
<accession>A0A2Z2P3M7</accession>
<keyword evidence="11" id="KW-1185">Reference proteome</keyword>
<dbReference type="InterPro" id="IPR003439">
    <property type="entry name" value="ABC_transporter-like_ATP-bd"/>
</dbReference>
<dbReference type="RefSeq" id="WP_157736271.1">
    <property type="nucleotide sequence ID" value="NZ_CP018632.1"/>
</dbReference>
<dbReference type="CDD" id="cd18584">
    <property type="entry name" value="ABC_6TM_AarD_CydD"/>
    <property type="match status" value="1"/>
</dbReference>
<dbReference type="InterPro" id="IPR039421">
    <property type="entry name" value="Type_1_exporter"/>
</dbReference>
<dbReference type="GO" id="GO:0005886">
    <property type="term" value="C:plasma membrane"/>
    <property type="evidence" value="ECO:0007669"/>
    <property type="project" value="UniProtKB-SubCell"/>
</dbReference>
<dbReference type="InterPro" id="IPR003593">
    <property type="entry name" value="AAA+_ATPase"/>
</dbReference>
<dbReference type="NCBIfam" id="TIGR02857">
    <property type="entry name" value="CydD"/>
    <property type="match status" value="1"/>
</dbReference>
<keyword evidence="5 7" id="KW-1133">Transmembrane helix</keyword>
<protein>
    <submittedName>
        <fullName evidence="10">ATP-binding/permease protein CydD</fullName>
    </submittedName>
</protein>
<proteinExistence type="predicted"/>
<evidence type="ECO:0000313" key="10">
    <source>
        <dbReference type="EMBL" id="ASJ75227.1"/>
    </source>
</evidence>
<feature type="transmembrane region" description="Helical" evidence="7">
    <location>
        <begin position="244"/>
        <end position="271"/>
    </location>
</feature>
<keyword evidence="6 7" id="KW-0472">Membrane</keyword>
<dbReference type="Proteomes" id="UP000250079">
    <property type="component" value="Chromosome"/>
</dbReference>
<reference evidence="10 11" key="1">
    <citation type="submission" date="2016-12" db="EMBL/GenBank/DDBJ databases">
        <authorList>
            <person name="Song W.-J."/>
            <person name="Kurnit D.M."/>
        </authorList>
    </citation>
    <scope>NUCLEOTIDE SEQUENCE [LARGE SCALE GENOMIC DNA]</scope>
    <source>
        <strain evidence="10 11">IMCC3135</strain>
    </source>
</reference>
<dbReference type="PANTHER" id="PTHR24221">
    <property type="entry name" value="ATP-BINDING CASSETTE SUB-FAMILY B"/>
    <property type="match status" value="1"/>
</dbReference>
<feature type="transmembrane region" description="Helical" evidence="7">
    <location>
        <begin position="58"/>
        <end position="78"/>
    </location>
</feature>
<keyword evidence="3" id="KW-0547">Nucleotide-binding</keyword>
<dbReference type="PROSITE" id="PS50929">
    <property type="entry name" value="ABC_TM1F"/>
    <property type="match status" value="1"/>
</dbReference>
<dbReference type="SUPFAM" id="SSF90123">
    <property type="entry name" value="ABC transporter transmembrane region"/>
    <property type="match status" value="1"/>
</dbReference>
<dbReference type="Gene3D" id="1.20.1560.10">
    <property type="entry name" value="ABC transporter type 1, transmembrane domain"/>
    <property type="match status" value="1"/>
</dbReference>
<feature type="transmembrane region" description="Helical" evidence="7">
    <location>
        <begin position="170"/>
        <end position="187"/>
    </location>
</feature>
<dbReference type="SMART" id="SM00382">
    <property type="entry name" value="AAA"/>
    <property type="match status" value="1"/>
</dbReference>
<dbReference type="KEGG" id="gai:IMCC3135_25860"/>
<evidence type="ECO:0000256" key="7">
    <source>
        <dbReference type="SAM" id="Phobius"/>
    </source>
</evidence>
<evidence type="ECO:0000313" key="11">
    <source>
        <dbReference type="Proteomes" id="UP000250079"/>
    </source>
</evidence>
<feature type="transmembrane region" description="Helical" evidence="7">
    <location>
        <begin position="28"/>
        <end position="52"/>
    </location>
</feature>
<evidence type="ECO:0000256" key="2">
    <source>
        <dbReference type="ARBA" id="ARBA00022692"/>
    </source>
</evidence>
<feature type="domain" description="ABC transmembrane type-1" evidence="9">
    <location>
        <begin position="26"/>
        <end position="315"/>
    </location>
</feature>
<evidence type="ECO:0000256" key="5">
    <source>
        <dbReference type="ARBA" id="ARBA00022989"/>
    </source>
</evidence>
<evidence type="ECO:0000256" key="4">
    <source>
        <dbReference type="ARBA" id="ARBA00022840"/>
    </source>
</evidence>
<feature type="transmembrane region" description="Helical" evidence="7">
    <location>
        <begin position="146"/>
        <end position="164"/>
    </location>
</feature>
<dbReference type="GO" id="GO:0140359">
    <property type="term" value="F:ABC-type transporter activity"/>
    <property type="evidence" value="ECO:0007669"/>
    <property type="project" value="InterPro"/>
</dbReference>
<evidence type="ECO:0000256" key="1">
    <source>
        <dbReference type="ARBA" id="ARBA00004651"/>
    </source>
</evidence>
<evidence type="ECO:0000256" key="6">
    <source>
        <dbReference type="ARBA" id="ARBA00023136"/>
    </source>
</evidence>
<evidence type="ECO:0000259" key="8">
    <source>
        <dbReference type="PROSITE" id="PS50893"/>
    </source>
</evidence>
<dbReference type="GO" id="GO:0005524">
    <property type="term" value="F:ATP binding"/>
    <property type="evidence" value="ECO:0007669"/>
    <property type="project" value="UniProtKB-KW"/>
</dbReference>
<comment type="subcellular location">
    <subcellularLocation>
        <location evidence="1">Cell membrane</location>
        <topology evidence="1">Multi-pass membrane protein</topology>
    </subcellularLocation>
</comment>
<dbReference type="PANTHER" id="PTHR24221:SF261">
    <property type="entry name" value="GLUTATHIONE_L-CYSTEINE TRANSPORT SYSTEM ATP-BINDING_PERMEASE PROTEIN CYDD"/>
    <property type="match status" value="1"/>
</dbReference>
<evidence type="ECO:0000259" key="9">
    <source>
        <dbReference type="PROSITE" id="PS50929"/>
    </source>
</evidence>
<dbReference type="InterPro" id="IPR027417">
    <property type="entry name" value="P-loop_NTPase"/>
</dbReference>
<evidence type="ECO:0000256" key="3">
    <source>
        <dbReference type="ARBA" id="ARBA00022741"/>
    </source>
</evidence>
<dbReference type="EMBL" id="CP018632">
    <property type="protein sequence ID" value="ASJ75227.1"/>
    <property type="molecule type" value="Genomic_DNA"/>
</dbReference>
<name>A0A2Z2P3M7_9GAMM</name>
<dbReference type="AlphaFoldDB" id="A0A2Z2P3M7"/>
<keyword evidence="2 7" id="KW-0812">Transmembrane</keyword>
<dbReference type="GO" id="GO:0016887">
    <property type="term" value="F:ATP hydrolysis activity"/>
    <property type="evidence" value="ECO:0007669"/>
    <property type="project" value="InterPro"/>
</dbReference>